<reference evidence="3" key="2">
    <citation type="submission" date="2025-08" db="UniProtKB">
        <authorList>
            <consortium name="Ensembl"/>
        </authorList>
    </citation>
    <scope>IDENTIFICATION</scope>
</reference>
<dbReference type="Ensembl" id="ENSELUT00000089747.1">
    <property type="protein sequence ID" value="ENSELUP00000081084.1"/>
    <property type="gene ID" value="ENSELUG00000043562.1"/>
</dbReference>
<protein>
    <submittedName>
        <fullName evidence="3">Family with sequence similarity 219 member B</fullName>
    </submittedName>
</protein>
<evidence type="ECO:0000313" key="3">
    <source>
        <dbReference type="Ensembl" id="ENSELUP00000081084.1"/>
    </source>
</evidence>
<feature type="chain" id="PRO_5044214422" evidence="2">
    <location>
        <begin position="22"/>
        <end position="201"/>
    </location>
</feature>
<accession>A0AAY5JX29</accession>
<sequence length="201" mass="22026">MNCMAFATGCFNNLLVILVSNTSILDHNLQIPLKQKNKGHPGINSSTRPKATHVGIRPVEKRGPYIMSKAPAIHMKLQKHREMARKALKKKGLTLGGPVLQQPRQGGKRTIKFNKGYAALSQHAEDTLVALESDSDDELDVEQYSSGYSSAEVHPDLSKQLLQDGYRLDEIPDDEDLDLIPPKAMGSSVCCCAEAPSCSMQ</sequence>
<keyword evidence="4" id="KW-1185">Reference proteome</keyword>
<dbReference type="GeneTree" id="ENSGT00390000000860"/>
<reference evidence="3" key="3">
    <citation type="submission" date="2025-09" db="UniProtKB">
        <authorList>
            <consortium name="Ensembl"/>
        </authorList>
    </citation>
    <scope>IDENTIFICATION</scope>
</reference>
<dbReference type="AlphaFoldDB" id="A0AAY5JX29"/>
<comment type="similarity">
    <text evidence="1">Belongs to the FAM219 family.</text>
</comment>
<proteinExistence type="inferred from homology"/>
<reference evidence="3 4" key="1">
    <citation type="submission" date="2020-02" db="EMBL/GenBank/DDBJ databases">
        <title>Esox lucius (northern pike) genome, fEsoLuc1, primary haplotype.</title>
        <authorList>
            <person name="Myers G."/>
            <person name="Karagic N."/>
            <person name="Meyer A."/>
            <person name="Pippel M."/>
            <person name="Reichard M."/>
            <person name="Winkler S."/>
            <person name="Tracey A."/>
            <person name="Sims Y."/>
            <person name="Howe K."/>
            <person name="Rhie A."/>
            <person name="Formenti G."/>
            <person name="Durbin R."/>
            <person name="Fedrigo O."/>
            <person name="Jarvis E.D."/>
        </authorList>
    </citation>
    <scope>NUCLEOTIDE SEQUENCE [LARGE SCALE GENOMIC DNA]</scope>
</reference>
<evidence type="ECO:0000256" key="2">
    <source>
        <dbReference type="SAM" id="SignalP"/>
    </source>
</evidence>
<evidence type="ECO:0000313" key="4">
    <source>
        <dbReference type="Proteomes" id="UP000265140"/>
    </source>
</evidence>
<evidence type="ECO:0000256" key="1">
    <source>
        <dbReference type="ARBA" id="ARBA00010549"/>
    </source>
</evidence>
<dbReference type="Pfam" id="PF15260">
    <property type="entry name" value="FAM219A"/>
    <property type="match status" value="1"/>
</dbReference>
<name>A0AAY5JX29_ESOLU</name>
<feature type="signal peptide" evidence="2">
    <location>
        <begin position="1"/>
        <end position="21"/>
    </location>
</feature>
<organism evidence="3 4">
    <name type="scientific">Esox lucius</name>
    <name type="common">Northern pike</name>
    <dbReference type="NCBI Taxonomy" id="8010"/>
    <lineage>
        <taxon>Eukaryota</taxon>
        <taxon>Metazoa</taxon>
        <taxon>Chordata</taxon>
        <taxon>Craniata</taxon>
        <taxon>Vertebrata</taxon>
        <taxon>Euteleostomi</taxon>
        <taxon>Actinopterygii</taxon>
        <taxon>Neopterygii</taxon>
        <taxon>Teleostei</taxon>
        <taxon>Protacanthopterygii</taxon>
        <taxon>Esociformes</taxon>
        <taxon>Esocidae</taxon>
        <taxon>Esox</taxon>
    </lineage>
</organism>
<dbReference type="InterPro" id="IPR029339">
    <property type="entry name" value="FAM219"/>
</dbReference>
<dbReference type="Proteomes" id="UP000265140">
    <property type="component" value="Chromosome 2"/>
</dbReference>
<dbReference type="PANTHER" id="PTHR31281:SF2">
    <property type="entry name" value="PROTEIN FAM219B"/>
    <property type="match status" value="1"/>
</dbReference>
<dbReference type="PANTHER" id="PTHR31281">
    <property type="entry name" value="PROTEIN FAM219A"/>
    <property type="match status" value="1"/>
</dbReference>
<keyword evidence="2" id="KW-0732">Signal</keyword>